<evidence type="ECO:0000256" key="1">
    <source>
        <dbReference type="SAM" id="MobiDB-lite"/>
    </source>
</evidence>
<name>A0A1Y5P7C8_9MICO</name>
<protein>
    <recommendedName>
        <fullName evidence="4">DUF4760 domain-containing protein</fullName>
    </recommendedName>
</protein>
<evidence type="ECO:0000256" key="2">
    <source>
        <dbReference type="SAM" id="Phobius"/>
    </source>
</evidence>
<sequence>MSSSPNPPETPPADPWANLAWWPADWSQFLPDFINTAIVGALVGIGLWIMQTVVAKRERRRLAESAWAHAQPLIRTAVSVPMERTAQIDFFMQYVENVLSSAKGMDLIAWRDALPENTEIAALESLVREAPALKHAMNDLSASVREAVDEILPGSASRRNAVRTHYAGWLLGVDVPRTGIFSASLDVDALMNQIAAHGQPLGYGAKYMRLLTEIESDYAELGRDEVPPSSRARRASAKWSKKRRA</sequence>
<dbReference type="EMBL" id="FLQR01000006">
    <property type="protein sequence ID" value="SBS71838.1"/>
    <property type="molecule type" value="Genomic_DNA"/>
</dbReference>
<evidence type="ECO:0008006" key="4">
    <source>
        <dbReference type="Google" id="ProtNLM"/>
    </source>
</evidence>
<feature type="region of interest" description="Disordered" evidence="1">
    <location>
        <begin position="221"/>
        <end position="245"/>
    </location>
</feature>
<feature type="transmembrane region" description="Helical" evidence="2">
    <location>
        <begin position="33"/>
        <end position="55"/>
    </location>
</feature>
<reference evidence="3" key="1">
    <citation type="submission" date="2016-03" db="EMBL/GenBank/DDBJ databases">
        <authorList>
            <person name="Ploux O."/>
        </authorList>
    </citation>
    <scope>NUCLEOTIDE SEQUENCE</scope>
    <source>
        <strain evidence="3">UC1</strain>
    </source>
</reference>
<proteinExistence type="predicted"/>
<accession>A0A1Y5P7C8</accession>
<gene>
    <name evidence="3" type="ORF">MIPYR_20250</name>
</gene>
<keyword evidence="2" id="KW-0812">Transmembrane</keyword>
<dbReference type="RefSeq" id="WP_295574924.1">
    <property type="nucleotide sequence ID" value="NZ_FLQR01000006.1"/>
</dbReference>
<keyword evidence="2" id="KW-0472">Membrane</keyword>
<dbReference type="AlphaFoldDB" id="A0A1Y5P7C8"/>
<evidence type="ECO:0000313" key="3">
    <source>
        <dbReference type="EMBL" id="SBS71838.1"/>
    </source>
</evidence>
<organism evidence="3">
    <name type="scientific">uncultured Microbacterium sp</name>
    <dbReference type="NCBI Taxonomy" id="191216"/>
    <lineage>
        <taxon>Bacteria</taxon>
        <taxon>Bacillati</taxon>
        <taxon>Actinomycetota</taxon>
        <taxon>Actinomycetes</taxon>
        <taxon>Micrococcales</taxon>
        <taxon>Microbacteriaceae</taxon>
        <taxon>Microbacterium</taxon>
        <taxon>environmental samples</taxon>
    </lineage>
</organism>
<feature type="compositionally biased region" description="Basic residues" evidence="1">
    <location>
        <begin position="231"/>
        <end position="245"/>
    </location>
</feature>
<keyword evidence="2" id="KW-1133">Transmembrane helix</keyword>